<keyword evidence="1" id="KW-0812">Transmembrane</keyword>
<dbReference type="InterPro" id="IPR027383">
    <property type="entry name" value="Znf_put"/>
</dbReference>
<keyword evidence="1" id="KW-1133">Transmembrane helix</keyword>
<sequence length="279" mass="30295">MNCQETRRHWDLYHDSEGDPELHLRLNEHLDQCASCRQWFGQQSRLESLIQQRLKSADGLATIPPDPDNGTTPVDWPAILSQVEAVPNKSSRAWLVLGSTVAALAASVLLLISLYLPNADGPGAILRDVPDLARLSAEVHGHVASGGLRPDFESDSDIAVDQYLVARVSFPVRCPPRKDSGFAVGGAGLCQFAGQPAAYVVGSVDDSPVSIFVLPRESLAVFPKQRKKLNQGHVSEQVEGGSRMVSSMIDQNVVVVVGEIEPKKLTRVLKSYGTYPHEA</sequence>
<reference evidence="3 4" key="1">
    <citation type="submission" date="2019-02" db="EMBL/GenBank/DDBJ databases">
        <title>Deep-cultivation of Planctomycetes and their phenomic and genomic characterization uncovers novel biology.</title>
        <authorList>
            <person name="Wiegand S."/>
            <person name="Jogler M."/>
            <person name="Boedeker C."/>
            <person name="Pinto D."/>
            <person name="Vollmers J."/>
            <person name="Rivas-Marin E."/>
            <person name="Kohn T."/>
            <person name="Peeters S.H."/>
            <person name="Heuer A."/>
            <person name="Rast P."/>
            <person name="Oberbeckmann S."/>
            <person name="Bunk B."/>
            <person name="Jeske O."/>
            <person name="Meyerdierks A."/>
            <person name="Storesund J.E."/>
            <person name="Kallscheuer N."/>
            <person name="Luecker S."/>
            <person name="Lage O.M."/>
            <person name="Pohl T."/>
            <person name="Merkel B.J."/>
            <person name="Hornburger P."/>
            <person name="Mueller R.-W."/>
            <person name="Bruemmer F."/>
            <person name="Labrenz M."/>
            <person name="Spormann A.M."/>
            <person name="Op Den Camp H."/>
            <person name="Overmann J."/>
            <person name="Amann R."/>
            <person name="Jetten M.S.M."/>
            <person name="Mascher T."/>
            <person name="Medema M.H."/>
            <person name="Devos D.P."/>
            <person name="Kaster A.-K."/>
            <person name="Ovreas L."/>
            <person name="Rohde M."/>
            <person name="Galperin M.Y."/>
            <person name="Jogler C."/>
        </authorList>
    </citation>
    <scope>NUCLEOTIDE SEQUENCE [LARGE SCALE GENOMIC DNA]</scope>
    <source>
        <strain evidence="3 4">CA85</strain>
    </source>
</reference>
<organism evidence="3 4">
    <name type="scientific">Allorhodopirellula solitaria</name>
    <dbReference type="NCBI Taxonomy" id="2527987"/>
    <lineage>
        <taxon>Bacteria</taxon>
        <taxon>Pseudomonadati</taxon>
        <taxon>Planctomycetota</taxon>
        <taxon>Planctomycetia</taxon>
        <taxon>Pirellulales</taxon>
        <taxon>Pirellulaceae</taxon>
        <taxon>Allorhodopirellula</taxon>
    </lineage>
</organism>
<name>A0A5C5Y1C6_9BACT</name>
<dbReference type="RefSeq" id="WP_146391279.1">
    <property type="nucleotide sequence ID" value="NZ_SJPK01000004.1"/>
</dbReference>
<keyword evidence="1" id="KW-0472">Membrane</keyword>
<dbReference type="AlphaFoldDB" id="A0A5C5Y1C6"/>
<keyword evidence="4" id="KW-1185">Reference proteome</keyword>
<dbReference type="Pfam" id="PF13490">
    <property type="entry name" value="zf-HC2"/>
    <property type="match status" value="1"/>
</dbReference>
<protein>
    <recommendedName>
        <fullName evidence="2">Putative zinc-finger domain-containing protein</fullName>
    </recommendedName>
</protein>
<dbReference type="OrthoDB" id="263761at2"/>
<comment type="caution">
    <text evidence="3">The sequence shown here is derived from an EMBL/GenBank/DDBJ whole genome shotgun (WGS) entry which is preliminary data.</text>
</comment>
<evidence type="ECO:0000259" key="2">
    <source>
        <dbReference type="Pfam" id="PF13490"/>
    </source>
</evidence>
<gene>
    <name evidence="3" type="ORF">CA85_22520</name>
</gene>
<feature type="domain" description="Putative zinc-finger" evidence="2">
    <location>
        <begin position="3"/>
        <end position="37"/>
    </location>
</feature>
<evidence type="ECO:0000313" key="4">
    <source>
        <dbReference type="Proteomes" id="UP000318053"/>
    </source>
</evidence>
<evidence type="ECO:0000313" key="3">
    <source>
        <dbReference type="EMBL" id="TWT67402.1"/>
    </source>
</evidence>
<dbReference type="Proteomes" id="UP000318053">
    <property type="component" value="Unassembled WGS sequence"/>
</dbReference>
<dbReference type="EMBL" id="SJPK01000004">
    <property type="protein sequence ID" value="TWT67402.1"/>
    <property type="molecule type" value="Genomic_DNA"/>
</dbReference>
<proteinExistence type="predicted"/>
<evidence type="ECO:0000256" key="1">
    <source>
        <dbReference type="SAM" id="Phobius"/>
    </source>
</evidence>
<accession>A0A5C5Y1C6</accession>
<feature type="transmembrane region" description="Helical" evidence="1">
    <location>
        <begin position="94"/>
        <end position="116"/>
    </location>
</feature>